<comment type="caution">
    <text evidence="5">The sequence shown here is derived from an EMBL/GenBank/DDBJ whole genome shotgun (WGS) entry which is preliminary data.</text>
</comment>
<evidence type="ECO:0000256" key="1">
    <source>
        <dbReference type="ARBA" id="ARBA00007637"/>
    </source>
</evidence>
<dbReference type="EMBL" id="ASGZ01000013">
    <property type="protein sequence ID" value="ESP89348.1"/>
    <property type="molecule type" value="Genomic_DNA"/>
</dbReference>
<dbReference type="InterPro" id="IPR036291">
    <property type="entry name" value="NAD(P)-bd_dom_sf"/>
</dbReference>
<keyword evidence="2" id="KW-0560">Oxidoreductase</keyword>
<dbReference type="RefSeq" id="WP_023393590.1">
    <property type="nucleotide sequence ID" value="NZ_ASGZ01000013.1"/>
</dbReference>
<dbReference type="PANTHER" id="PTHR43103:SF5">
    <property type="entry name" value="4-EPIMERASE, PUTATIVE (AFU_ORTHOLOGUE AFUA_7G00360)-RELATED"/>
    <property type="match status" value="1"/>
</dbReference>
<gene>
    <name evidence="5" type="ORF">K933_05001</name>
</gene>
<dbReference type="PANTHER" id="PTHR43103">
    <property type="entry name" value="NUCLEOSIDE-DIPHOSPHATE-SUGAR EPIMERASE"/>
    <property type="match status" value="1"/>
</dbReference>
<sequence>MARIALTGAAGSVGSAALSGLEAHDVTPITHRDRDGLDSVVLDVEDRDALGDAFEGHDAVVHLAGNPSPEADWESVLPVNVDGTYNVYEAALENDVDRVVFASTNHVHQMYNVGEVDRPETLSEDADTVRPDAPHRPDSYYGVSKVAGEALGNYYATRHGMEVVNLRIGWLLTEDELRDRQDDDDEAFARYARAMWLSPEDCRSGVRRSVEATLDTNPLAVNLISANDDRYLSLTETQRELGYAPRGNSATVVE</sequence>
<dbReference type="AlphaFoldDB" id="V4HHX8"/>
<evidence type="ECO:0000313" key="5">
    <source>
        <dbReference type="EMBL" id="ESP89348.1"/>
    </source>
</evidence>
<comment type="similarity">
    <text evidence="1">Belongs to the NAD(P)-dependent epimerase/dehydratase family.</text>
</comment>
<dbReference type="GO" id="GO:0016491">
    <property type="term" value="F:oxidoreductase activity"/>
    <property type="evidence" value="ECO:0007669"/>
    <property type="project" value="UniProtKB-KW"/>
</dbReference>
<dbReference type="CDD" id="cd08946">
    <property type="entry name" value="SDR_e"/>
    <property type="match status" value="1"/>
</dbReference>
<dbReference type="OrthoDB" id="199183at2157"/>
<proteinExistence type="inferred from homology"/>
<reference evidence="5 6" key="1">
    <citation type="journal article" date="2013" name="Genome Announc.">
        <title>Draft Genome Sequence of 'Candidatus Halobonum tyrrellensis' Strain G22, Isolated from the Hypersaline Waters of Lake Tyrrell, Australia.</title>
        <authorList>
            <person name="Ugalde J.A."/>
            <person name="Narasingarao P."/>
            <person name="Kuo S."/>
            <person name="Podell S."/>
            <person name="Allen E.E."/>
        </authorList>
    </citation>
    <scope>NUCLEOTIDE SEQUENCE [LARGE SCALE GENOMIC DNA]</scope>
    <source>
        <strain evidence="5 6">G22</strain>
    </source>
</reference>
<evidence type="ECO:0000259" key="4">
    <source>
        <dbReference type="Pfam" id="PF01370"/>
    </source>
</evidence>
<organism evidence="5 6">
    <name type="scientific">Candidatus Halobonum tyrrellensis G22</name>
    <dbReference type="NCBI Taxonomy" id="1324957"/>
    <lineage>
        <taxon>Archaea</taxon>
        <taxon>Methanobacteriati</taxon>
        <taxon>Methanobacteriota</taxon>
        <taxon>Stenosarchaea group</taxon>
        <taxon>Halobacteria</taxon>
        <taxon>Halobacteriales</taxon>
        <taxon>Haloferacaceae</taxon>
        <taxon>Candidatus Halobonum</taxon>
    </lineage>
</organism>
<evidence type="ECO:0000313" key="6">
    <source>
        <dbReference type="Proteomes" id="UP000017840"/>
    </source>
</evidence>
<protein>
    <recommendedName>
        <fullName evidence="4">NAD-dependent epimerase/dehydratase domain-containing protein</fullName>
    </recommendedName>
</protein>
<evidence type="ECO:0000256" key="3">
    <source>
        <dbReference type="ARBA" id="ARBA00023027"/>
    </source>
</evidence>
<dbReference type="eggNOG" id="arCOG04704">
    <property type="taxonomic scope" value="Archaea"/>
</dbReference>
<evidence type="ECO:0000256" key="2">
    <source>
        <dbReference type="ARBA" id="ARBA00023002"/>
    </source>
</evidence>
<dbReference type="Pfam" id="PF01370">
    <property type="entry name" value="Epimerase"/>
    <property type="match status" value="1"/>
</dbReference>
<dbReference type="InterPro" id="IPR001509">
    <property type="entry name" value="Epimerase_deHydtase"/>
</dbReference>
<accession>V4HHX8</accession>
<keyword evidence="3" id="KW-0520">NAD</keyword>
<keyword evidence="6" id="KW-1185">Reference proteome</keyword>
<dbReference type="Proteomes" id="UP000017840">
    <property type="component" value="Unassembled WGS sequence"/>
</dbReference>
<dbReference type="STRING" id="1324957.K933_05001"/>
<name>V4HHX8_9EURY</name>
<dbReference type="PATRIC" id="fig|1324957.4.peg.1015"/>
<dbReference type="SUPFAM" id="SSF51735">
    <property type="entry name" value="NAD(P)-binding Rossmann-fold domains"/>
    <property type="match status" value="1"/>
</dbReference>
<dbReference type="Gene3D" id="3.40.50.720">
    <property type="entry name" value="NAD(P)-binding Rossmann-like Domain"/>
    <property type="match status" value="1"/>
</dbReference>
<feature type="domain" description="NAD-dependent epimerase/dehydratase" evidence="4">
    <location>
        <begin position="4"/>
        <end position="178"/>
    </location>
</feature>